<reference evidence="10 11" key="1">
    <citation type="submission" date="2018-03" db="EMBL/GenBank/DDBJ databases">
        <authorList>
            <person name="Keele B.F."/>
        </authorList>
    </citation>
    <scope>NUCLEOTIDE SEQUENCE [LARGE SCALE GENOMIC DNA]</scope>
    <source>
        <strain evidence="10">ZCTH4_d</strain>
    </source>
</reference>
<dbReference type="InterPro" id="IPR018313">
    <property type="entry name" value="SBP_3_CS"/>
</dbReference>
<sequence length="280" mass="30855">MKIKSFWKFWAALALAALLGIALAGCGGESSKTNGNGGKSAETDALEAIKQRGKLIVGVKYDLNLFGLKNPETGEVEGFDIDIAKGLAKKILGDENKIELKEVTSKTRIPMLNNGEIDAIIATMTITEERKKEVDFSDVYFMAGQSLLVKKDSKINSVKDLKKGMTVLTAKGSTSAQNIRKAAPDVNVLEFENYAEAFTALRSGQGDALTTDNALLMGMAKQDPNYRVLDETFTEEPYGIAVRKGNTELLQVINEYLKEIRENGEYDRIYEKWIGKKPQE</sequence>
<dbReference type="SMART" id="SM00079">
    <property type="entry name" value="PBPe"/>
    <property type="match status" value="1"/>
</dbReference>
<evidence type="ECO:0000256" key="7">
    <source>
        <dbReference type="SAM" id="SignalP"/>
    </source>
</evidence>
<dbReference type="RefSeq" id="WP_120666546.1">
    <property type="nucleotide sequence ID" value="NZ_JBAIZG010000054.1"/>
</dbReference>
<protein>
    <submittedName>
        <fullName evidence="10">Amino acid ABC transporter substrate-binding protein</fullName>
    </submittedName>
</protein>
<feature type="chain" id="PRO_5039115780" evidence="7">
    <location>
        <begin position="25"/>
        <end position="280"/>
    </location>
</feature>
<keyword evidence="5" id="KW-0449">Lipoprotein</keyword>
<gene>
    <name evidence="10" type="ORF">C6P37_02335</name>
</gene>
<dbReference type="PROSITE" id="PS01039">
    <property type="entry name" value="SBP_BACTERIAL_3"/>
    <property type="match status" value="1"/>
</dbReference>
<evidence type="ECO:0000256" key="6">
    <source>
        <dbReference type="RuleBase" id="RU003744"/>
    </source>
</evidence>
<feature type="domain" description="Solute-binding protein family 3/N-terminal" evidence="8">
    <location>
        <begin position="54"/>
        <end position="277"/>
    </location>
</feature>
<evidence type="ECO:0000256" key="1">
    <source>
        <dbReference type="ARBA" id="ARBA00010333"/>
    </source>
</evidence>
<dbReference type="PANTHER" id="PTHR30085:SF6">
    <property type="entry name" value="ABC TRANSPORTER GLUTAMINE-BINDING PROTEIN GLNH"/>
    <property type="match status" value="1"/>
</dbReference>
<dbReference type="GO" id="GO:0016020">
    <property type="term" value="C:membrane"/>
    <property type="evidence" value="ECO:0007669"/>
    <property type="project" value="InterPro"/>
</dbReference>
<evidence type="ECO:0000256" key="5">
    <source>
        <dbReference type="ARBA" id="ARBA00023288"/>
    </source>
</evidence>
<dbReference type="SMART" id="SM00062">
    <property type="entry name" value="PBPb"/>
    <property type="match status" value="1"/>
</dbReference>
<evidence type="ECO:0000259" key="8">
    <source>
        <dbReference type="SMART" id="SM00062"/>
    </source>
</evidence>
<dbReference type="Proteomes" id="UP000257014">
    <property type="component" value="Unassembled WGS sequence"/>
</dbReference>
<keyword evidence="2" id="KW-0813">Transport</keyword>
<dbReference type="InterPro" id="IPR051455">
    <property type="entry name" value="Bact_solute-bind_prot3"/>
</dbReference>
<dbReference type="SUPFAM" id="SSF53850">
    <property type="entry name" value="Periplasmic binding protein-like II"/>
    <property type="match status" value="1"/>
</dbReference>
<dbReference type="InterPro" id="IPR001320">
    <property type="entry name" value="Iontro_rcpt_C"/>
</dbReference>
<evidence type="ECO:0000256" key="4">
    <source>
        <dbReference type="ARBA" id="ARBA00023139"/>
    </source>
</evidence>
<dbReference type="InterPro" id="IPR001638">
    <property type="entry name" value="Solute-binding_3/MltF_N"/>
</dbReference>
<dbReference type="GO" id="GO:0006865">
    <property type="term" value="P:amino acid transport"/>
    <property type="evidence" value="ECO:0007669"/>
    <property type="project" value="TreeGrafter"/>
</dbReference>
<feature type="signal peptide" evidence="7">
    <location>
        <begin position="1"/>
        <end position="24"/>
    </location>
</feature>
<dbReference type="GO" id="GO:0005576">
    <property type="term" value="C:extracellular region"/>
    <property type="evidence" value="ECO:0007669"/>
    <property type="project" value="TreeGrafter"/>
</dbReference>
<comment type="caution">
    <text evidence="10">The sequence shown here is derived from an EMBL/GenBank/DDBJ whole genome shotgun (WGS) entry which is preliminary data.</text>
</comment>
<evidence type="ECO:0000313" key="10">
    <source>
        <dbReference type="EMBL" id="REJ30879.1"/>
    </source>
</evidence>
<dbReference type="GO" id="GO:0015276">
    <property type="term" value="F:ligand-gated monoatomic ion channel activity"/>
    <property type="evidence" value="ECO:0007669"/>
    <property type="project" value="InterPro"/>
</dbReference>
<keyword evidence="3 7" id="KW-0732">Signal</keyword>
<evidence type="ECO:0000256" key="3">
    <source>
        <dbReference type="ARBA" id="ARBA00022729"/>
    </source>
</evidence>
<accession>A0A3E0K7W9</accession>
<feature type="domain" description="Ionotropic glutamate receptor C-terminal" evidence="9">
    <location>
        <begin position="54"/>
        <end position="276"/>
    </location>
</feature>
<dbReference type="Pfam" id="PF00497">
    <property type="entry name" value="SBP_bac_3"/>
    <property type="match status" value="1"/>
</dbReference>
<proteinExistence type="inferred from homology"/>
<comment type="similarity">
    <text evidence="1 6">Belongs to the bacterial solute-binding protein 3 family.</text>
</comment>
<dbReference type="PROSITE" id="PS51257">
    <property type="entry name" value="PROKAR_LIPOPROTEIN"/>
    <property type="match status" value="1"/>
</dbReference>
<keyword evidence="4" id="KW-0564">Palmitate</keyword>
<organism evidence="10 11">
    <name type="scientific">Caldibacillus debilis</name>
    <dbReference type="NCBI Taxonomy" id="301148"/>
    <lineage>
        <taxon>Bacteria</taxon>
        <taxon>Bacillati</taxon>
        <taxon>Bacillota</taxon>
        <taxon>Bacilli</taxon>
        <taxon>Bacillales</taxon>
        <taxon>Bacillaceae</taxon>
        <taxon>Caldibacillus</taxon>
    </lineage>
</organism>
<evidence type="ECO:0000313" key="11">
    <source>
        <dbReference type="Proteomes" id="UP000257014"/>
    </source>
</evidence>
<name>A0A3E0K7W9_9BACI</name>
<dbReference type="GO" id="GO:0030288">
    <property type="term" value="C:outer membrane-bounded periplasmic space"/>
    <property type="evidence" value="ECO:0007669"/>
    <property type="project" value="TreeGrafter"/>
</dbReference>
<dbReference type="EMBL" id="QEWE01000008">
    <property type="protein sequence ID" value="REJ30879.1"/>
    <property type="molecule type" value="Genomic_DNA"/>
</dbReference>
<dbReference type="AlphaFoldDB" id="A0A3E0K7W9"/>
<evidence type="ECO:0000259" key="9">
    <source>
        <dbReference type="SMART" id="SM00079"/>
    </source>
</evidence>
<dbReference type="CDD" id="cd13689">
    <property type="entry name" value="PBP2_BsGlnH"/>
    <property type="match status" value="1"/>
</dbReference>
<dbReference type="Gene3D" id="3.40.190.10">
    <property type="entry name" value="Periplasmic binding protein-like II"/>
    <property type="match status" value="2"/>
</dbReference>
<evidence type="ECO:0000256" key="2">
    <source>
        <dbReference type="ARBA" id="ARBA00022448"/>
    </source>
</evidence>
<dbReference type="PANTHER" id="PTHR30085">
    <property type="entry name" value="AMINO ACID ABC TRANSPORTER PERMEASE"/>
    <property type="match status" value="1"/>
</dbReference>